<feature type="compositionally biased region" description="Low complexity" evidence="1">
    <location>
        <begin position="1146"/>
        <end position="1160"/>
    </location>
</feature>
<keyword evidence="3" id="KW-1185">Reference proteome</keyword>
<feature type="compositionally biased region" description="Basic residues" evidence="1">
    <location>
        <begin position="149"/>
        <end position="159"/>
    </location>
</feature>
<dbReference type="AlphaFoldDB" id="A0A8E2JBS0"/>
<feature type="compositionally biased region" description="Polar residues" evidence="1">
    <location>
        <begin position="321"/>
        <end position="337"/>
    </location>
</feature>
<protein>
    <submittedName>
        <fullName evidence="2">Uncharacterized protein</fullName>
    </submittedName>
</protein>
<reference evidence="2 3" key="1">
    <citation type="journal article" date="2016" name="Nat. Commun.">
        <title>Ectomycorrhizal ecology is imprinted in the genome of the dominant symbiotic fungus Cenococcum geophilum.</title>
        <authorList>
            <consortium name="DOE Joint Genome Institute"/>
            <person name="Peter M."/>
            <person name="Kohler A."/>
            <person name="Ohm R.A."/>
            <person name="Kuo A."/>
            <person name="Krutzmann J."/>
            <person name="Morin E."/>
            <person name="Arend M."/>
            <person name="Barry K.W."/>
            <person name="Binder M."/>
            <person name="Choi C."/>
            <person name="Clum A."/>
            <person name="Copeland A."/>
            <person name="Grisel N."/>
            <person name="Haridas S."/>
            <person name="Kipfer T."/>
            <person name="LaButti K."/>
            <person name="Lindquist E."/>
            <person name="Lipzen A."/>
            <person name="Maire R."/>
            <person name="Meier B."/>
            <person name="Mihaltcheva S."/>
            <person name="Molinier V."/>
            <person name="Murat C."/>
            <person name="Poggeler S."/>
            <person name="Quandt C.A."/>
            <person name="Sperisen C."/>
            <person name="Tritt A."/>
            <person name="Tisserant E."/>
            <person name="Crous P.W."/>
            <person name="Henrissat B."/>
            <person name="Nehls U."/>
            <person name="Egli S."/>
            <person name="Spatafora J.W."/>
            <person name="Grigoriev I.V."/>
            <person name="Martin F.M."/>
        </authorList>
    </citation>
    <scope>NUCLEOTIDE SEQUENCE [LARGE SCALE GENOMIC DNA]</scope>
    <source>
        <strain evidence="2 3">CBS 459.81</strain>
    </source>
</reference>
<feature type="compositionally biased region" description="Polar residues" evidence="1">
    <location>
        <begin position="568"/>
        <end position="583"/>
    </location>
</feature>
<gene>
    <name evidence="2" type="ORF">K432DRAFT_396317</name>
</gene>
<feature type="region of interest" description="Disordered" evidence="1">
    <location>
        <begin position="724"/>
        <end position="744"/>
    </location>
</feature>
<organism evidence="2 3">
    <name type="scientific">Lepidopterella palustris CBS 459.81</name>
    <dbReference type="NCBI Taxonomy" id="1314670"/>
    <lineage>
        <taxon>Eukaryota</taxon>
        <taxon>Fungi</taxon>
        <taxon>Dikarya</taxon>
        <taxon>Ascomycota</taxon>
        <taxon>Pezizomycotina</taxon>
        <taxon>Dothideomycetes</taxon>
        <taxon>Pleosporomycetidae</taxon>
        <taxon>Mytilinidiales</taxon>
        <taxon>Argynnaceae</taxon>
        <taxon>Lepidopterella</taxon>
    </lineage>
</organism>
<feature type="region of interest" description="Disordered" evidence="1">
    <location>
        <begin position="136"/>
        <end position="235"/>
    </location>
</feature>
<evidence type="ECO:0000256" key="1">
    <source>
        <dbReference type="SAM" id="MobiDB-lite"/>
    </source>
</evidence>
<feature type="compositionally biased region" description="Polar residues" evidence="1">
    <location>
        <begin position="660"/>
        <end position="671"/>
    </location>
</feature>
<feature type="region of interest" description="Disordered" evidence="1">
    <location>
        <begin position="274"/>
        <end position="337"/>
    </location>
</feature>
<feature type="region of interest" description="Disordered" evidence="1">
    <location>
        <begin position="987"/>
        <end position="1042"/>
    </location>
</feature>
<evidence type="ECO:0000313" key="3">
    <source>
        <dbReference type="Proteomes" id="UP000250266"/>
    </source>
</evidence>
<feature type="region of interest" description="Disordered" evidence="1">
    <location>
        <begin position="660"/>
        <end position="679"/>
    </location>
</feature>
<sequence>MSTERVIHDTWEEVRIHTAKCDICDRRNKQILRRCIECSWSVCTPCYDTRGGNIKHLGMARNSNPTTLRPPTTLSASQVTIPAQPLVVTAELPTVLPSTPAATLQQHALMLTIPVTTNPQQHATMTVVARPHALLSTSTQAPPTPGPKLSKKAKGKRRAPQPTSSDSDGRISEPARKRRTPGKAMREIKSRVIRRMSTSDSECDRDKGQDNYVPKQTSSGRFAPAKQPNTVQTTSDIEVENAPAVAEDIEPAPIECITHRPVRNIHVRPVVNVESEEGETTEEDPVMQKELFASKKPAPGGGSSSKPTNMEPRTPIPRGRQTASTLPPVSNNLEIPATNSSPYIAITNLPRSYQHHSRQLQTTPTPQRSCISDISEEQYQNFLNAAYSQGSSPLVRATPQLTPATVLIPKRLSSNGPPKRSAVSLQAQIQSQYEQARAMRVEGKGLKASKESVPRGYYRSLRNIEAAGQAPTLGPVPTPSTPGTPQTPGIYPVGEAYSAEVNTALSFTGSGPSTVQTLITTSLDELQTPLESLSTSQIAELKRRLKQKARKLVLEFQQENREEPRGLLTSTACQSGGRTSATMQDDADESSADERTPAWPHRGPPLIPTRRAPLVTEESLGDPSQADRRAGYANAQIGAGLNSTSEGPSGLRLGFFATQRTSQAQPLSSPARSDRRVHQGPRISSALIARQAGNADAQMVMDLSNANEGARLASVAQRNWNGHYIHPNTQRRTDQPRYPTNMSRQGSHIPYPSPYQVPPFPCLLANQPALFLRSSNNWTPPFGFPVRGPMLVSPTNGAVNPMSEEEIYAAVIRGAVRQLGSLEIAERLEAARQLVERNAAVVSDPARQLEAFSAVWREAARLPGEFDNTRRRGPARQIQGGTAALIPSPTRRTDAPIPDPQTKGAQARPLIGPQTRILGLTDPLEQVIDPGTFIPGLRDALEGVLAESAAHCATIREHNGIPDEGADAAAVRKQAEQHRVMDVHLVKAQDAESSRSGNSPSDLDIRSAQVRGQMKIADGEQGKTEVKQRTMAETEERKRETSGCIVRRPIRANVCNARASRPQTSLHPAIPRPVEMCGGPRVGSFAHDPSERIIQGLTPASRPRMHRRMRSEASGMISRQEGSPFAGETLGIEVQDVSCAEESSHDAGASSAASGPVSEAIELDIE</sequence>
<feature type="compositionally biased region" description="Acidic residues" evidence="1">
    <location>
        <begin position="274"/>
        <end position="285"/>
    </location>
</feature>
<feature type="region of interest" description="Disordered" evidence="1">
    <location>
        <begin position="562"/>
        <end position="612"/>
    </location>
</feature>
<name>A0A8E2JBS0_9PEZI</name>
<proteinExistence type="predicted"/>
<evidence type="ECO:0000313" key="2">
    <source>
        <dbReference type="EMBL" id="OCK76577.1"/>
    </source>
</evidence>
<dbReference type="Proteomes" id="UP000250266">
    <property type="component" value="Unassembled WGS sequence"/>
</dbReference>
<feature type="compositionally biased region" description="Basic and acidic residues" evidence="1">
    <location>
        <begin position="1017"/>
        <end position="1041"/>
    </location>
</feature>
<dbReference type="OrthoDB" id="4755622at2759"/>
<dbReference type="EMBL" id="KV745198">
    <property type="protein sequence ID" value="OCK76577.1"/>
    <property type="molecule type" value="Genomic_DNA"/>
</dbReference>
<feature type="region of interest" description="Disordered" evidence="1">
    <location>
        <begin position="866"/>
        <end position="907"/>
    </location>
</feature>
<feature type="region of interest" description="Disordered" evidence="1">
    <location>
        <begin position="1137"/>
        <end position="1166"/>
    </location>
</feature>
<accession>A0A8E2JBS0</accession>